<sequence>MKLLVNGNFTDEELEEIKTIFTEEEIGIERYIIKDIDFREITRIIFKDFSVVDFLRDLTLAEILVGFSKKVFHWVIRKKPNTEVQIKFELSFGLNKPVVNLGFPKDYTDYDDFSQTIRIEITDEFATSLKKGEMISVFWDKKNRCLKIIRF</sequence>
<organism evidence="1 2">
    <name type="scientific">Candidatus Falkowbacteria bacterium RIFOXYA2_FULL_38_12</name>
    <dbReference type="NCBI Taxonomy" id="1797993"/>
    <lineage>
        <taxon>Bacteria</taxon>
        <taxon>Candidatus Falkowiibacteriota</taxon>
    </lineage>
</organism>
<dbReference type="AlphaFoldDB" id="A0A1F5S1Y2"/>
<comment type="caution">
    <text evidence="1">The sequence shown here is derived from an EMBL/GenBank/DDBJ whole genome shotgun (WGS) entry which is preliminary data.</text>
</comment>
<name>A0A1F5S1Y2_9BACT</name>
<proteinExistence type="predicted"/>
<protein>
    <submittedName>
        <fullName evidence="1">Uncharacterized protein</fullName>
    </submittedName>
</protein>
<evidence type="ECO:0000313" key="2">
    <source>
        <dbReference type="Proteomes" id="UP000177407"/>
    </source>
</evidence>
<accession>A0A1F5S1Y2</accession>
<dbReference type="EMBL" id="MFGA01000023">
    <property type="protein sequence ID" value="OGF20572.1"/>
    <property type="molecule type" value="Genomic_DNA"/>
</dbReference>
<gene>
    <name evidence="1" type="ORF">A2257_04425</name>
</gene>
<reference evidence="1 2" key="1">
    <citation type="journal article" date="2016" name="Nat. Commun.">
        <title>Thousands of microbial genomes shed light on interconnected biogeochemical processes in an aquifer system.</title>
        <authorList>
            <person name="Anantharaman K."/>
            <person name="Brown C.T."/>
            <person name="Hug L.A."/>
            <person name="Sharon I."/>
            <person name="Castelle C.J."/>
            <person name="Probst A.J."/>
            <person name="Thomas B.C."/>
            <person name="Singh A."/>
            <person name="Wilkins M.J."/>
            <person name="Karaoz U."/>
            <person name="Brodie E.L."/>
            <person name="Williams K.H."/>
            <person name="Hubbard S.S."/>
            <person name="Banfield J.F."/>
        </authorList>
    </citation>
    <scope>NUCLEOTIDE SEQUENCE [LARGE SCALE GENOMIC DNA]</scope>
</reference>
<dbReference type="Proteomes" id="UP000177407">
    <property type="component" value="Unassembled WGS sequence"/>
</dbReference>
<evidence type="ECO:0000313" key="1">
    <source>
        <dbReference type="EMBL" id="OGF20572.1"/>
    </source>
</evidence>